<dbReference type="Gene3D" id="2.40.70.10">
    <property type="entry name" value="Acid Proteases"/>
    <property type="match status" value="1"/>
</dbReference>
<reference evidence="2" key="2">
    <citation type="journal article" date="2023" name="IMA Fungus">
        <title>Comparative genomic study of the Penicillium genus elucidates a diverse pangenome and 15 lateral gene transfer events.</title>
        <authorList>
            <person name="Petersen C."/>
            <person name="Sorensen T."/>
            <person name="Nielsen M.R."/>
            <person name="Sondergaard T.E."/>
            <person name="Sorensen J.L."/>
            <person name="Fitzpatrick D.A."/>
            <person name="Frisvad J.C."/>
            <person name="Nielsen K.L."/>
        </authorList>
    </citation>
    <scope>NUCLEOTIDE SEQUENCE</scope>
    <source>
        <strain evidence="2">IBT 22155</strain>
    </source>
</reference>
<dbReference type="RefSeq" id="XP_056519017.1">
    <property type="nucleotide sequence ID" value="XM_056669187.1"/>
</dbReference>
<dbReference type="EMBL" id="JAPQKL010000006">
    <property type="protein sequence ID" value="KAJ5124618.1"/>
    <property type="molecule type" value="Genomic_DNA"/>
</dbReference>
<dbReference type="AlphaFoldDB" id="A0A9W9GNB0"/>
<reference evidence="2" key="1">
    <citation type="submission" date="2022-11" db="EMBL/GenBank/DDBJ databases">
        <authorList>
            <person name="Petersen C."/>
        </authorList>
    </citation>
    <scope>NUCLEOTIDE SEQUENCE</scope>
    <source>
        <strain evidence="2">IBT 22155</strain>
    </source>
</reference>
<feature type="non-terminal residue" evidence="2">
    <location>
        <position position="181"/>
    </location>
</feature>
<feature type="region of interest" description="Disordered" evidence="1">
    <location>
        <begin position="151"/>
        <end position="181"/>
    </location>
</feature>
<dbReference type="InterPro" id="IPR021109">
    <property type="entry name" value="Peptidase_aspartic_dom_sf"/>
</dbReference>
<protein>
    <submittedName>
        <fullName evidence="2">Gag/polymerase/env polyprotein</fullName>
    </submittedName>
</protein>
<sequence>MISRNCYLQSVLQQINALVDSGADVYALIHPKVVVKLIPYGLRTRKLQEPQGIEAFDGRPARPITHGIRAPLIVGNRKQDKVPMLIADTGQHDMILGRLWCADRGALIDCKNLQLIWPEPTKEEEGRIMKEEVACQITRPIPIQILRRPTVDEAHQKDAERRDTAIERAEQREQATKRVMV</sequence>
<keyword evidence="3" id="KW-1185">Reference proteome</keyword>
<name>A0A9W9GNB0_9EURO</name>
<comment type="caution">
    <text evidence="2">The sequence shown here is derived from an EMBL/GenBank/DDBJ whole genome shotgun (WGS) entry which is preliminary data.</text>
</comment>
<evidence type="ECO:0000313" key="3">
    <source>
        <dbReference type="Proteomes" id="UP001149079"/>
    </source>
</evidence>
<evidence type="ECO:0000313" key="2">
    <source>
        <dbReference type="EMBL" id="KAJ5124618.1"/>
    </source>
</evidence>
<dbReference type="OrthoDB" id="4359435at2759"/>
<accession>A0A9W9GNB0</accession>
<dbReference type="Proteomes" id="UP001149079">
    <property type="component" value="Unassembled WGS sequence"/>
</dbReference>
<evidence type="ECO:0000256" key="1">
    <source>
        <dbReference type="SAM" id="MobiDB-lite"/>
    </source>
</evidence>
<dbReference type="CDD" id="cd00303">
    <property type="entry name" value="retropepsin_like"/>
    <property type="match status" value="1"/>
</dbReference>
<proteinExistence type="predicted"/>
<organism evidence="2 3">
    <name type="scientific">Penicillium bovifimosum</name>
    <dbReference type="NCBI Taxonomy" id="126998"/>
    <lineage>
        <taxon>Eukaryota</taxon>
        <taxon>Fungi</taxon>
        <taxon>Dikarya</taxon>
        <taxon>Ascomycota</taxon>
        <taxon>Pezizomycotina</taxon>
        <taxon>Eurotiomycetes</taxon>
        <taxon>Eurotiomycetidae</taxon>
        <taxon>Eurotiales</taxon>
        <taxon>Aspergillaceae</taxon>
        <taxon>Penicillium</taxon>
    </lineage>
</organism>
<gene>
    <name evidence="2" type="ORF">N7515_008443</name>
</gene>
<dbReference type="GeneID" id="81408357"/>